<organism evidence="1 2">
    <name type="scientific">Theropithecus gelada</name>
    <name type="common">Gelada baboon</name>
    <dbReference type="NCBI Taxonomy" id="9565"/>
    <lineage>
        <taxon>Eukaryota</taxon>
        <taxon>Metazoa</taxon>
        <taxon>Chordata</taxon>
        <taxon>Craniata</taxon>
        <taxon>Vertebrata</taxon>
        <taxon>Euteleostomi</taxon>
        <taxon>Mammalia</taxon>
        <taxon>Eutheria</taxon>
        <taxon>Euarchontoglires</taxon>
        <taxon>Primates</taxon>
        <taxon>Haplorrhini</taxon>
        <taxon>Catarrhini</taxon>
        <taxon>Cercopithecidae</taxon>
        <taxon>Cercopithecinae</taxon>
        <taxon>Theropithecus</taxon>
    </lineage>
</organism>
<evidence type="ECO:0000313" key="2">
    <source>
        <dbReference type="Proteomes" id="UP000694411"/>
    </source>
</evidence>
<protein>
    <recommendedName>
        <fullName evidence="3">Protein CEBPZOS</fullName>
    </recommendedName>
</protein>
<reference evidence="1" key="1">
    <citation type="submission" date="2018-05" db="EMBL/GenBank/DDBJ databases">
        <title>Whole genome of Theropithecus gelada.</title>
        <authorList>
            <person name="Chiou K.L."/>
            <person name="Snyder-Mackler N."/>
        </authorList>
    </citation>
    <scope>NUCLEOTIDE SEQUENCE [LARGE SCALE GENOMIC DNA]</scope>
</reference>
<dbReference type="InterPro" id="IPR037764">
    <property type="entry name" value="CEBPZOS"/>
</dbReference>
<name>A0A8D2E8L0_THEGE</name>
<reference evidence="1" key="3">
    <citation type="submission" date="2025-09" db="UniProtKB">
        <authorList>
            <consortium name="Ensembl"/>
        </authorList>
    </citation>
    <scope>IDENTIFICATION</scope>
</reference>
<sequence>MGPARTRFFPSNFKGVLVAELGIWGAYFVFNKMNTSQDFRQTMSKKFPFILEVYYKSIEQSRVCGIGEQGSRKMVEQQNLGIWLLIQVYPEEKYHSIKQE</sequence>
<dbReference type="Proteomes" id="UP000694411">
    <property type="component" value="Chromosome 15"/>
</dbReference>
<dbReference type="PANTHER" id="PTHR38001:SF1">
    <property type="entry name" value="PROTEIN CEBPZOS"/>
    <property type="match status" value="1"/>
</dbReference>
<proteinExistence type="predicted"/>
<dbReference type="Ensembl" id="ENSTGET00000002170.1">
    <property type="protein sequence ID" value="ENSTGEP00000001726.1"/>
    <property type="gene ID" value="ENSTGEG00000001580.1"/>
</dbReference>
<reference evidence="1" key="2">
    <citation type="submission" date="2025-08" db="UniProtKB">
        <authorList>
            <consortium name="Ensembl"/>
        </authorList>
    </citation>
    <scope>IDENTIFICATION</scope>
</reference>
<accession>A0A8D2E8L0</accession>
<evidence type="ECO:0000313" key="1">
    <source>
        <dbReference type="Ensembl" id="ENSTGEP00000001726.1"/>
    </source>
</evidence>
<evidence type="ECO:0008006" key="3">
    <source>
        <dbReference type="Google" id="ProtNLM"/>
    </source>
</evidence>
<dbReference type="AlphaFoldDB" id="A0A8D2E8L0"/>
<keyword evidence="2" id="KW-1185">Reference proteome</keyword>
<dbReference type="PANTHER" id="PTHR38001">
    <property type="entry name" value="PROTEIN CEBPZOS"/>
    <property type="match status" value="1"/>
</dbReference>